<dbReference type="InterPro" id="IPR006062">
    <property type="entry name" value="His_biosynth"/>
</dbReference>
<dbReference type="EMBL" id="BARW01030777">
    <property type="protein sequence ID" value="GAJ09583.1"/>
    <property type="molecule type" value="Genomic_DNA"/>
</dbReference>
<dbReference type="GO" id="GO:0000105">
    <property type="term" value="P:L-histidine biosynthetic process"/>
    <property type="evidence" value="ECO:0007669"/>
    <property type="project" value="InterPro"/>
</dbReference>
<gene>
    <name evidence="1" type="ORF">S12H4_49115</name>
</gene>
<dbReference type="AlphaFoldDB" id="X1TW76"/>
<dbReference type="SUPFAM" id="SSF51366">
    <property type="entry name" value="Ribulose-phoshate binding barrel"/>
    <property type="match status" value="1"/>
</dbReference>
<comment type="caution">
    <text evidence="1">The sequence shown here is derived from an EMBL/GenBank/DDBJ whole genome shotgun (WGS) entry which is preliminary data.</text>
</comment>
<dbReference type="Gene3D" id="3.20.20.70">
    <property type="entry name" value="Aldolase class I"/>
    <property type="match status" value="1"/>
</dbReference>
<organism evidence="1">
    <name type="scientific">marine sediment metagenome</name>
    <dbReference type="NCBI Taxonomy" id="412755"/>
    <lineage>
        <taxon>unclassified sequences</taxon>
        <taxon>metagenomes</taxon>
        <taxon>ecological metagenomes</taxon>
    </lineage>
</organism>
<name>X1TW76_9ZZZZ</name>
<feature type="non-terminal residue" evidence="1">
    <location>
        <position position="44"/>
    </location>
</feature>
<dbReference type="InterPro" id="IPR013785">
    <property type="entry name" value="Aldolase_TIM"/>
</dbReference>
<dbReference type="InterPro" id="IPR011060">
    <property type="entry name" value="RibuloseP-bd_barrel"/>
</dbReference>
<evidence type="ECO:0008006" key="2">
    <source>
        <dbReference type="Google" id="ProtNLM"/>
    </source>
</evidence>
<reference evidence="1" key="1">
    <citation type="journal article" date="2014" name="Front. Microbiol.">
        <title>High frequency of phylogenetically diverse reductive dehalogenase-homologous genes in deep subseafloor sedimentary metagenomes.</title>
        <authorList>
            <person name="Kawai M."/>
            <person name="Futagami T."/>
            <person name="Toyoda A."/>
            <person name="Takaki Y."/>
            <person name="Nishi S."/>
            <person name="Hori S."/>
            <person name="Arai W."/>
            <person name="Tsubouchi T."/>
            <person name="Morono Y."/>
            <person name="Uchiyama I."/>
            <person name="Ito T."/>
            <person name="Fujiyama A."/>
            <person name="Inagaki F."/>
            <person name="Takami H."/>
        </authorList>
    </citation>
    <scope>NUCLEOTIDE SEQUENCE</scope>
    <source>
        <strain evidence="1">Expedition CK06-06</strain>
    </source>
</reference>
<evidence type="ECO:0000313" key="1">
    <source>
        <dbReference type="EMBL" id="GAJ09583.1"/>
    </source>
</evidence>
<dbReference type="Pfam" id="PF00977">
    <property type="entry name" value="His_biosynth"/>
    <property type="match status" value="1"/>
</dbReference>
<protein>
    <recommendedName>
        <fullName evidence="2">Imidazole glycerol phosphate synthase subunit HisF</fullName>
    </recommendedName>
</protein>
<accession>X1TW76</accession>
<sequence>MKQIKIIPCLDIKDGRVVRGVNFTNVRDVCDPVETAVAYCYQGA</sequence>
<proteinExistence type="predicted"/>